<dbReference type="InterPro" id="IPR036291">
    <property type="entry name" value="NAD(P)-bd_dom_sf"/>
</dbReference>
<protein>
    <submittedName>
        <fullName evidence="4">Short-chain dehydrogenase/reductase SDR</fullName>
    </submittedName>
</protein>
<proteinExistence type="inferred from homology"/>
<evidence type="ECO:0000313" key="4">
    <source>
        <dbReference type="EMBL" id="EDT05830.1"/>
    </source>
</evidence>
<dbReference type="Proteomes" id="UP000005463">
    <property type="component" value="Unassembled WGS sequence"/>
</dbReference>
<evidence type="ECO:0000313" key="5">
    <source>
        <dbReference type="Proteomes" id="UP000005463"/>
    </source>
</evidence>
<dbReference type="PANTHER" id="PTHR43618:SF8">
    <property type="entry name" value="7ALPHA-HYDROXYSTEROID DEHYDROGENASE"/>
    <property type="match status" value="1"/>
</dbReference>
<accession>B1F9L2</accession>
<dbReference type="GO" id="GO:0016491">
    <property type="term" value="F:oxidoreductase activity"/>
    <property type="evidence" value="ECO:0007669"/>
    <property type="project" value="UniProtKB-KW"/>
</dbReference>
<dbReference type="InterPro" id="IPR052178">
    <property type="entry name" value="Sec_Metab_Biosynth_SDR"/>
</dbReference>
<reference evidence="4 5" key="1">
    <citation type="submission" date="2008-03" db="EMBL/GenBank/DDBJ databases">
        <title>Sequencing of the draft genome and assembly of Burkholderia ambifaria IOP40-10.</title>
        <authorList>
            <consortium name="US DOE Joint Genome Institute (JGI-PGF)"/>
            <person name="Copeland A."/>
            <person name="Lucas S."/>
            <person name="Lapidus A."/>
            <person name="Glavina del Rio T."/>
            <person name="Dalin E."/>
            <person name="Tice H."/>
            <person name="Bruce D."/>
            <person name="Goodwin L."/>
            <person name="Pitluck S."/>
            <person name="Larimer F."/>
            <person name="Land M.L."/>
            <person name="Hauser L."/>
            <person name="Tiedje J."/>
            <person name="Richardson P."/>
        </authorList>
    </citation>
    <scope>NUCLEOTIDE SEQUENCE [LARGE SCALE GENOMIC DNA]</scope>
    <source>
        <strain evidence="4 5">IOP40-10</strain>
    </source>
</reference>
<dbReference type="PATRIC" id="fig|396596.7.peg.7344"/>
<organism evidence="4 5">
    <name type="scientific">Burkholderia ambifaria IOP40-10</name>
    <dbReference type="NCBI Taxonomy" id="396596"/>
    <lineage>
        <taxon>Bacteria</taxon>
        <taxon>Pseudomonadati</taxon>
        <taxon>Pseudomonadota</taxon>
        <taxon>Betaproteobacteria</taxon>
        <taxon>Burkholderiales</taxon>
        <taxon>Burkholderiaceae</taxon>
        <taxon>Burkholderia</taxon>
        <taxon>Burkholderia cepacia complex</taxon>
    </lineage>
</organism>
<dbReference type="PANTHER" id="PTHR43618">
    <property type="entry name" value="7-ALPHA-HYDROXYSTEROID DEHYDROGENASE"/>
    <property type="match status" value="1"/>
</dbReference>
<dbReference type="Pfam" id="PF00106">
    <property type="entry name" value="adh_short"/>
    <property type="match status" value="1"/>
</dbReference>
<evidence type="ECO:0000256" key="2">
    <source>
        <dbReference type="ARBA" id="ARBA00022857"/>
    </source>
</evidence>
<comment type="caution">
    <text evidence="4">The sequence shown here is derived from an EMBL/GenBank/DDBJ whole genome shotgun (WGS) entry which is preliminary data.</text>
</comment>
<evidence type="ECO:0000256" key="1">
    <source>
        <dbReference type="ARBA" id="ARBA00006484"/>
    </source>
</evidence>
<keyword evidence="3" id="KW-0560">Oxidoreductase</keyword>
<dbReference type="EMBL" id="ABLC01000007">
    <property type="protein sequence ID" value="EDT05830.1"/>
    <property type="molecule type" value="Genomic_DNA"/>
</dbReference>
<dbReference type="SUPFAM" id="SSF51735">
    <property type="entry name" value="NAD(P)-binding Rossmann-fold domains"/>
    <property type="match status" value="1"/>
</dbReference>
<evidence type="ECO:0000256" key="3">
    <source>
        <dbReference type="ARBA" id="ARBA00023002"/>
    </source>
</evidence>
<comment type="similarity">
    <text evidence="1">Belongs to the short-chain dehydrogenases/reductases (SDR) family.</text>
</comment>
<keyword evidence="2" id="KW-0521">NADP</keyword>
<dbReference type="CDD" id="cd05233">
    <property type="entry name" value="SDR_c"/>
    <property type="match status" value="1"/>
</dbReference>
<dbReference type="InterPro" id="IPR002347">
    <property type="entry name" value="SDR_fam"/>
</dbReference>
<dbReference type="PRINTS" id="PR00080">
    <property type="entry name" value="SDRFAMILY"/>
</dbReference>
<sequence length="148" mass="15727">MQFAESLGELGARIVLSARKIGELQEAPAHLNSLGIEADFIAADGAVKIDIHRLANETLARLGHVDILVSNAGAVWSAPAEDHPIDAWDKVMDLNIRGLFLLTQQIGKRSMIPRGYGRIVNIASIAGLRGNSPDAMSTIAYNASKGAS</sequence>
<name>B1F9L2_9BURK</name>
<dbReference type="PRINTS" id="PR00081">
    <property type="entry name" value="GDHRDH"/>
</dbReference>
<dbReference type="AlphaFoldDB" id="B1F9L2"/>
<dbReference type="Gene3D" id="3.40.50.720">
    <property type="entry name" value="NAD(P)-binding Rossmann-like Domain"/>
    <property type="match status" value="1"/>
</dbReference>
<gene>
    <name evidence="4" type="ORF">BamIOP4010DRAFT_0721</name>
</gene>